<evidence type="ECO:0000313" key="2">
    <source>
        <dbReference type="Proteomes" id="UP000240212"/>
    </source>
</evidence>
<dbReference type="EMBL" id="PYEP01000006">
    <property type="protein sequence ID" value="PSN06884.1"/>
    <property type="molecule type" value="Genomic_DNA"/>
</dbReference>
<gene>
    <name evidence="1" type="ORF">C7G83_14890</name>
</gene>
<keyword evidence="2" id="KW-1185">Reference proteome</keyword>
<proteinExistence type="predicted"/>
<name>A0A2P8VH78_9ENTR</name>
<sequence length="138" mass="16041">MRIAIRFLIFIVLTLLIFLLIDCWQKSVAEKQDGFTETNPWAYYLYTDPEVRNAPELSKDIKFLFQSQDGSRPEMSSIVYQGKAEAAPLRAYLSNLGYQRTTDKDEERWQKNNVPLPAFLIVVDKSNNRITLSKITFN</sequence>
<accession>A0A2P8VH78</accession>
<dbReference type="RefSeq" id="WP_106877800.1">
    <property type="nucleotide sequence ID" value="NZ_PYEP01000006.1"/>
</dbReference>
<reference evidence="1 2" key="1">
    <citation type="submission" date="2018-03" db="EMBL/GenBank/DDBJ databases">
        <title>Draft genome sequence of the first documented clinical Siccibacter turicensis isolate in Austria.</title>
        <authorList>
            <person name="Lepuschitz S."/>
            <person name="Pekard-Amenitsch S."/>
            <person name="Haunold R."/>
            <person name="Schill S."/>
            <person name="Mach R."/>
            <person name="Allerberger F."/>
            <person name="Ruppitsch W."/>
            <person name="Forsythe S.J."/>
        </authorList>
    </citation>
    <scope>NUCLEOTIDE SEQUENCE [LARGE SCALE GENOMIC DNA]</scope>
    <source>
        <strain evidence="1 2">6100069499-17</strain>
    </source>
</reference>
<dbReference type="Proteomes" id="UP000240212">
    <property type="component" value="Unassembled WGS sequence"/>
</dbReference>
<organism evidence="1 2">
    <name type="scientific">Siccibacter turicensis</name>
    <dbReference type="NCBI Taxonomy" id="357233"/>
    <lineage>
        <taxon>Bacteria</taxon>
        <taxon>Pseudomonadati</taxon>
        <taxon>Pseudomonadota</taxon>
        <taxon>Gammaproteobacteria</taxon>
        <taxon>Enterobacterales</taxon>
        <taxon>Enterobacteriaceae</taxon>
        <taxon>Siccibacter</taxon>
    </lineage>
</organism>
<dbReference type="AlphaFoldDB" id="A0A2P8VH78"/>
<protein>
    <submittedName>
        <fullName evidence="1">Uncharacterized protein</fullName>
    </submittedName>
</protein>
<comment type="caution">
    <text evidence="1">The sequence shown here is derived from an EMBL/GenBank/DDBJ whole genome shotgun (WGS) entry which is preliminary data.</text>
</comment>
<evidence type="ECO:0000313" key="1">
    <source>
        <dbReference type="EMBL" id="PSN06884.1"/>
    </source>
</evidence>
<dbReference type="OrthoDB" id="6463131at2"/>